<organism evidence="2 3">
    <name type="scientific">Acetobacterium woodii (strain ATCC 29683 / DSM 1030 / JCM 2381 / KCTC 1655 / WB1)</name>
    <dbReference type="NCBI Taxonomy" id="931626"/>
    <lineage>
        <taxon>Bacteria</taxon>
        <taxon>Bacillati</taxon>
        <taxon>Bacillota</taxon>
        <taxon>Clostridia</taxon>
        <taxon>Eubacteriales</taxon>
        <taxon>Eubacteriaceae</taxon>
        <taxon>Acetobacterium</taxon>
    </lineage>
</organism>
<sequence length="396" mass="45230">MNKTKKYREHEHYHHSLVYKKYLNLLGLLFIGIIVFFSLLSLFLPDTKLSENENRILTQFPRFSIDSIIDGRYMKKMQKYSADQLIGRDFWIYTKTTTDRLIGKNISNGVYLGKNSTLIENFEPLPDDAIDQTKTAINNFAEKHPDLRHYFMLVPNAISINAEKLPANAPVLDQNTYIDNFVAGLNENIRFLDSRPTLNENKDQLLFYKTDHHWTTLGAWLSFQGISASLGITPPSAEAYTVYPVTHSFSGALASKSGYFMLTGDTINVYIPNSEDDFSVVNYVEEQKKSPSLYASEMLKGKDKYAVFLNGNHPLVKIKNPVNNGKCLLVIKDSYANSLIPFLTPYYSEITVVDPRYYYDSIDALITDAQITDVLYLFNANTFFKDTTLEPVLNDD</sequence>
<evidence type="ECO:0000256" key="1">
    <source>
        <dbReference type="SAM" id="Phobius"/>
    </source>
</evidence>
<reference evidence="2 3" key="2">
    <citation type="journal article" date="2012" name="PLoS ONE">
        <title>An ancient pathway combining carbon dioxide fixation with the generation and utilization of a sodium ion gradient for ATP synthesis.</title>
        <authorList>
            <person name="Poehlein A."/>
            <person name="Schmidt S."/>
            <person name="Kaster A.K."/>
            <person name="Goenrich M."/>
            <person name="Vollmers J."/>
            <person name="Thurmer A."/>
            <person name="Bertsch J."/>
            <person name="Schuchmann K."/>
            <person name="Voigt B."/>
            <person name="Hecker M."/>
            <person name="Daniel R."/>
            <person name="Thauer R.K."/>
            <person name="Gottschalk G."/>
            <person name="Muller V."/>
        </authorList>
    </citation>
    <scope>NUCLEOTIDE SEQUENCE [LARGE SCALE GENOMIC DNA]</scope>
    <source>
        <strain evidence="3">ATCC 29683 / DSM 1030 / JCM 2381 / KCTC 1655 / WB1</strain>
    </source>
</reference>
<dbReference type="STRING" id="931626.Awo_c12690"/>
<dbReference type="Proteomes" id="UP000007177">
    <property type="component" value="Chromosome"/>
</dbReference>
<dbReference type="RefSeq" id="WP_014355656.1">
    <property type="nucleotide sequence ID" value="NC_016894.1"/>
</dbReference>
<evidence type="ECO:0008006" key="4">
    <source>
        <dbReference type="Google" id="ProtNLM"/>
    </source>
</evidence>
<dbReference type="KEGG" id="awo:Awo_c12690"/>
<evidence type="ECO:0000313" key="3">
    <source>
        <dbReference type="Proteomes" id="UP000007177"/>
    </source>
</evidence>
<dbReference type="eggNOG" id="ENOG502Z8CW">
    <property type="taxonomic scope" value="Bacteria"/>
</dbReference>
<keyword evidence="3" id="KW-1185">Reference proteome</keyword>
<dbReference type="InterPro" id="IPR025945">
    <property type="entry name" value="DHHW"/>
</dbReference>
<dbReference type="EMBL" id="CP002987">
    <property type="protein sequence ID" value="AFA48053.1"/>
    <property type="molecule type" value="Genomic_DNA"/>
</dbReference>
<keyword evidence="1" id="KW-1133">Transmembrane helix</keyword>
<reference evidence="3" key="1">
    <citation type="submission" date="2011-07" db="EMBL/GenBank/DDBJ databases">
        <title>Complete genome sequence of Acetobacterium woodii.</title>
        <authorList>
            <person name="Poehlein A."/>
            <person name="Schmidt S."/>
            <person name="Kaster A.-K."/>
            <person name="Goenrich M."/>
            <person name="Vollmers J."/>
            <person name="Thuermer A."/>
            <person name="Gottschalk G."/>
            <person name="Thauer R.K."/>
            <person name="Daniel R."/>
            <person name="Mueller V."/>
        </authorList>
    </citation>
    <scope>NUCLEOTIDE SEQUENCE [LARGE SCALE GENOMIC DNA]</scope>
    <source>
        <strain evidence="3">ATCC 29683 / DSM 1030 / JCM 2381 / KCTC 1655 / WB1</strain>
    </source>
</reference>
<evidence type="ECO:0000313" key="2">
    <source>
        <dbReference type="EMBL" id="AFA48053.1"/>
    </source>
</evidence>
<accession>H6LE10</accession>
<feature type="transmembrane region" description="Helical" evidence="1">
    <location>
        <begin position="21"/>
        <end position="44"/>
    </location>
</feature>
<dbReference type="AlphaFoldDB" id="H6LE10"/>
<gene>
    <name evidence="2" type="ordered locus">Awo_c12690</name>
</gene>
<keyword evidence="1" id="KW-0812">Transmembrane</keyword>
<proteinExistence type="predicted"/>
<dbReference type="OrthoDB" id="175771at2"/>
<name>H6LE10_ACEWD</name>
<dbReference type="Pfam" id="PF14286">
    <property type="entry name" value="DHHW"/>
    <property type="match status" value="1"/>
</dbReference>
<keyword evidence="1" id="KW-0472">Membrane</keyword>
<dbReference type="HOGENOM" id="CLU_031022_0_0_9"/>
<protein>
    <recommendedName>
        <fullName evidence="4">DHHW protein</fullName>
    </recommendedName>
</protein>